<dbReference type="Proteomes" id="UP001144978">
    <property type="component" value="Unassembled WGS sequence"/>
</dbReference>
<organism evidence="1 2">
    <name type="scientific">Trametes sanguinea</name>
    <dbReference type="NCBI Taxonomy" id="158606"/>
    <lineage>
        <taxon>Eukaryota</taxon>
        <taxon>Fungi</taxon>
        <taxon>Dikarya</taxon>
        <taxon>Basidiomycota</taxon>
        <taxon>Agaricomycotina</taxon>
        <taxon>Agaricomycetes</taxon>
        <taxon>Polyporales</taxon>
        <taxon>Polyporaceae</taxon>
        <taxon>Trametes</taxon>
    </lineage>
</organism>
<keyword evidence="2" id="KW-1185">Reference proteome</keyword>
<reference evidence="1" key="1">
    <citation type="submission" date="2022-08" db="EMBL/GenBank/DDBJ databases">
        <title>Genome Sequence of Pycnoporus sanguineus.</title>
        <authorList>
            <person name="Buettner E."/>
        </authorList>
    </citation>
    <scope>NUCLEOTIDE SEQUENCE</scope>
    <source>
        <strain evidence="1">CG-C14</strain>
    </source>
</reference>
<comment type="caution">
    <text evidence="1">The sequence shown here is derived from an EMBL/GenBank/DDBJ whole genome shotgun (WGS) entry which is preliminary data.</text>
</comment>
<proteinExistence type="predicted"/>
<evidence type="ECO:0000313" key="2">
    <source>
        <dbReference type="Proteomes" id="UP001144978"/>
    </source>
</evidence>
<evidence type="ECO:0000313" key="1">
    <source>
        <dbReference type="EMBL" id="KAJ2998930.1"/>
    </source>
</evidence>
<dbReference type="EMBL" id="JANSHE010001943">
    <property type="protein sequence ID" value="KAJ2998930.1"/>
    <property type="molecule type" value="Genomic_DNA"/>
</dbReference>
<name>A0ACC1PTK3_9APHY</name>
<gene>
    <name evidence="1" type="ORF">NUW54_g6987</name>
</gene>
<accession>A0ACC1PTK3</accession>
<protein>
    <submittedName>
        <fullName evidence="1">Uncharacterized protein</fullName>
    </submittedName>
</protein>
<sequence>MRLAAAAPDYVHRQVRNYVFITIAMGTFFFIDEIAGHPNITSSQPAVSTERSCSRGRTSKALLVPLRAETLQYFPGDDRIKPMSKSKPEERVDFPYFVGGPACSDNRFVDIASTPQTGRETALGSDVSHASGRDIATDALYDIAFEIKSRARLAITFALPSDIRVIHPSFAPGTQNHRALRWSVIQPKCRCASRLQARSFEFFEGRKLRTTGVMSGFWQSLVLFSFSPLGTDPVEWSSLEASQSPICPV</sequence>